<dbReference type="AlphaFoldDB" id="A0AAV6VWF5"/>
<feature type="compositionally biased region" description="Basic and acidic residues" evidence="1">
    <location>
        <begin position="96"/>
        <end position="112"/>
    </location>
</feature>
<keyword evidence="3" id="KW-1185">Reference proteome</keyword>
<evidence type="ECO:0000313" key="2">
    <source>
        <dbReference type="EMBL" id="KAG8200147.1"/>
    </source>
</evidence>
<gene>
    <name evidence="2" type="ORF">JTE90_018930</name>
</gene>
<evidence type="ECO:0000256" key="1">
    <source>
        <dbReference type="SAM" id="MobiDB-lite"/>
    </source>
</evidence>
<feature type="region of interest" description="Disordered" evidence="1">
    <location>
        <begin position="85"/>
        <end position="126"/>
    </location>
</feature>
<feature type="region of interest" description="Disordered" evidence="1">
    <location>
        <begin position="35"/>
        <end position="57"/>
    </location>
</feature>
<dbReference type="EMBL" id="JAFNEN010000019">
    <property type="protein sequence ID" value="KAG8200147.1"/>
    <property type="molecule type" value="Genomic_DNA"/>
</dbReference>
<name>A0AAV6VWF5_9ARAC</name>
<protein>
    <submittedName>
        <fullName evidence="2">Uncharacterized protein</fullName>
    </submittedName>
</protein>
<comment type="caution">
    <text evidence="2">The sequence shown here is derived from an EMBL/GenBank/DDBJ whole genome shotgun (WGS) entry which is preliminary data.</text>
</comment>
<proteinExistence type="predicted"/>
<organism evidence="2 3">
    <name type="scientific">Oedothorax gibbosus</name>
    <dbReference type="NCBI Taxonomy" id="931172"/>
    <lineage>
        <taxon>Eukaryota</taxon>
        <taxon>Metazoa</taxon>
        <taxon>Ecdysozoa</taxon>
        <taxon>Arthropoda</taxon>
        <taxon>Chelicerata</taxon>
        <taxon>Arachnida</taxon>
        <taxon>Araneae</taxon>
        <taxon>Araneomorphae</taxon>
        <taxon>Entelegynae</taxon>
        <taxon>Araneoidea</taxon>
        <taxon>Linyphiidae</taxon>
        <taxon>Erigoninae</taxon>
        <taxon>Oedothorax</taxon>
    </lineage>
</organism>
<sequence length="126" mass="14174">MGLTKDVAAKKVAAKEAGRKTRRVRFETVKAEKMLKEHRSRATRPVQKKDEYMKPGCSTNSMIVDRVHREIKTSPGSTYVTAASYSISGDEEYDDGDNHDQEINQDQLETREICPGSDLSKAKVKI</sequence>
<accession>A0AAV6VWF5</accession>
<reference evidence="2 3" key="1">
    <citation type="journal article" date="2022" name="Nat. Ecol. Evol.">
        <title>A masculinizing supergene underlies an exaggerated male reproductive morph in a spider.</title>
        <authorList>
            <person name="Hendrickx F."/>
            <person name="De Corte Z."/>
            <person name="Sonet G."/>
            <person name="Van Belleghem S.M."/>
            <person name="Kostlbacher S."/>
            <person name="Vangestel C."/>
        </authorList>
    </citation>
    <scope>NUCLEOTIDE SEQUENCE [LARGE SCALE GENOMIC DNA]</scope>
    <source>
        <strain evidence="2">W744_W776</strain>
    </source>
</reference>
<evidence type="ECO:0000313" key="3">
    <source>
        <dbReference type="Proteomes" id="UP000827092"/>
    </source>
</evidence>
<dbReference type="Proteomes" id="UP000827092">
    <property type="component" value="Unassembled WGS sequence"/>
</dbReference>